<name>A3IJM4_9CHRO</name>
<accession>A3IJM4</accession>
<evidence type="ECO:0000313" key="2">
    <source>
        <dbReference type="Proteomes" id="UP000003781"/>
    </source>
</evidence>
<keyword evidence="2" id="KW-1185">Reference proteome</keyword>
<reference evidence="1 2" key="1">
    <citation type="submission" date="2007-03" db="EMBL/GenBank/DDBJ databases">
        <authorList>
            <person name="Stal L."/>
            <person name="Ferriera S."/>
            <person name="Johnson J."/>
            <person name="Kravitz S."/>
            <person name="Beeson K."/>
            <person name="Sutton G."/>
            <person name="Rogers Y.-H."/>
            <person name="Friedman R."/>
            <person name="Frazier M."/>
            <person name="Venter J.C."/>
        </authorList>
    </citation>
    <scope>NUCLEOTIDE SEQUENCE [LARGE SCALE GENOMIC DNA]</scope>
    <source>
        <strain evidence="1 2">CCY0110</strain>
    </source>
</reference>
<organism evidence="1 2">
    <name type="scientific">Crocosphaera chwakensis CCY0110</name>
    <dbReference type="NCBI Taxonomy" id="391612"/>
    <lineage>
        <taxon>Bacteria</taxon>
        <taxon>Bacillati</taxon>
        <taxon>Cyanobacteriota</taxon>
        <taxon>Cyanophyceae</taxon>
        <taxon>Oscillatoriophycideae</taxon>
        <taxon>Chroococcales</taxon>
        <taxon>Aphanothecaceae</taxon>
        <taxon>Crocosphaera</taxon>
        <taxon>Crocosphaera chwakensis</taxon>
    </lineage>
</organism>
<comment type="caution">
    <text evidence="1">The sequence shown here is derived from an EMBL/GenBank/DDBJ whole genome shotgun (WGS) entry which is preliminary data.</text>
</comment>
<dbReference type="EMBL" id="AAXW01000002">
    <property type="protein sequence ID" value="EAZ94006.1"/>
    <property type="molecule type" value="Genomic_DNA"/>
</dbReference>
<proteinExistence type="predicted"/>
<dbReference type="AlphaFoldDB" id="A3IJM4"/>
<gene>
    <name evidence="1" type="ORF">CY0110_19462</name>
</gene>
<dbReference type="Proteomes" id="UP000003781">
    <property type="component" value="Unassembled WGS sequence"/>
</dbReference>
<protein>
    <submittedName>
        <fullName evidence="1">Uncharacterized protein</fullName>
    </submittedName>
</protein>
<evidence type="ECO:0000313" key="1">
    <source>
        <dbReference type="EMBL" id="EAZ94006.1"/>
    </source>
</evidence>
<sequence>MAKDVFDHFGSGFDILSVFDH</sequence>